<evidence type="ECO:0000313" key="3">
    <source>
        <dbReference type="EMBL" id="SPO05830.1"/>
    </source>
</evidence>
<dbReference type="GO" id="GO:0030125">
    <property type="term" value="C:clathrin vesicle coat"/>
    <property type="evidence" value="ECO:0007669"/>
    <property type="project" value="TreeGrafter"/>
</dbReference>
<sequence length="258" mass="26779">MATDPATGAPLPSDAIQRILFLAPKAHVYAVPPLTSTKGYSASAWTAAPQNPIFTARCRIVETAHADVIKADIVLEDQNTGELFAAAPYADRSAVEPVLDSSRFFALQVRDPQGRKAVLGLGFEERSEAFDFGVALQEAGKAVFGVAQGDKKGGAAGGKPAAEETRDLSLKEGETITINLGGSKGRRLPRSRAQEPSAGTADLSAFSIPPPPSSNSASGGGTSFLIPPPPPAGSRGGQSQQKSAEELGFNDGEFGEFK</sequence>
<keyword evidence="4" id="KW-1185">Reference proteome</keyword>
<dbReference type="FunFam" id="2.30.29.30:FF:000465">
    <property type="entry name" value="Adaptin ear-binding coat-associated protein 2"/>
    <property type="match status" value="1"/>
</dbReference>
<dbReference type="InterPro" id="IPR011993">
    <property type="entry name" value="PH-like_dom_sf"/>
</dbReference>
<feature type="compositionally biased region" description="Basic and acidic residues" evidence="1">
    <location>
        <begin position="161"/>
        <end position="174"/>
    </location>
</feature>
<accession>A0AAE8N6N4</accession>
<feature type="region of interest" description="Disordered" evidence="1">
    <location>
        <begin position="149"/>
        <end position="258"/>
    </location>
</feature>
<dbReference type="PANTHER" id="PTHR12847:SF9">
    <property type="entry name" value="NECAP-LIKE PROTEIN CG9132"/>
    <property type="match status" value="1"/>
</dbReference>
<organism evidence="3 4">
    <name type="scientific">Cephalotrichum gorgonifer</name>
    <dbReference type="NCBI Taxonomy" id="2041049"/>
    <lineage>
        <taxon>Eukaryota</taxon>
        <taxon>Fungi</taxon>
        <taxon>Dikarya</taxon>
        <taxon>Ascomycota</taxon>
        <taxon>Pezizomycotina</taxon>
        <taxon>Sordariomycetes</taxon>
        <taxon>Hypocreomycetidae</taxon>
        <taxon>Microascales</taxon>
        <taxon>Microascaceae</taxon>
        <taxon>Cephalotrichum</taxon>
    </lineage>
</organism>
<evidence type="ECO:0000313" key="4">
    <source>
        <dbReference type="Proteomes" id="UP001187682"/>
    </source>
</evidence>
<dbReference type="CDD" id="cd13228">
    <property type="entry name" value="PHear_NECAP"/>
    <property type="match status" value="1"/>
</dbReference>
<dbReference type="EMBL" id="ONZQ02000014">
    <property type="protein sequence ID" value="SPO05830.1"/>
    <property type="molecule type" value="Genomic_DNA"/>
</dbReference>
<comment type="caution">
    <text evidence="3">The sequence shown here is derived from an EMBL/GenBank/DDBJ whole genome shotgun (WGS) entry which is preliminary data.</text>
</comment>
<protein>
    <submittedName>
        <fullName evidence="3">Related to adaptin ear-binding coat-associated protein 1</fullName>
    </submittedName>
</protein>
<dbReference type="PANTHER" id="PTHR12847">
    <property type="entry name" value="ATP-BINDING CASSETTE ABC TRANSPORTER-RELATED"/>
    <property type="match status" value="1"/>
</dbReference>
<reference evidence="3" key="1">
    <citation type="submission" date="2018-03" db="EMBL/GenBank/DDBJ databases">
        <authorList>
            <person name="Guldener U."/>
        </authorList>
    </citation>
    <scope>NUCLEOTIDE SEQUENCE</scope>
</reference>
<dbReference type="Pfam" id="PF07933">
    <property type="entry name" value="DUF1681"/>
    <property type="match status" value="1"/>
</dbReference>
<dbReference type="SUPFAM" id="SSF50729">
    <property type="entry name" value="PH domain-like"/>
    <property type="match status" value="1"/>
</dbReference>
<dbReference type="Proteomes" id="UP001187682">
    <property type="component" value="Unassembled WGS sequence"/>
</dbReference>
<dbReference type="InterPro" id="IPR012466">
    <property type="entry name" value="NECAP_PHear"/>
</dbReference>
<dbReference type="Gene3D" id="2.30.29.30">
    <property type="entry name" value="Pleckstrin-homology domain (PH domain)/Phosphotyrosine-binding domain (PTB)"/>
    <property type="match status" value="1"/>
</dbReference>
<feature type="domain" description="NECAP PHear" evidence="2">
    <location>
        <begin position="16"/>
        <end position="181"/>
    </location>
</feature>
<evidence type="ECO:0000259" key="2">
    <source>
        <dbReference type="Pfam" id="PF07933"/>
    </source>
</evidence>
<gene>
    <name evidence="3" type="ORF">DNG_08517</name>
</gene>
<name>A0AAE8N6N4_9PEZI</name>
<evidence type="ECO:0000256" key="1">
    <source>
        <dbReference type="SAM" id="MobiDB-lite"/>
    </source>
</evidence>
<dbReference type="AlphaFoldDB" id="A0AAE8N6N4"/>
<proteinExistence type="predicted"/>
<dbReference type="GO" id="GO:0006897">
    <property type="term" value="P:endocytosis"/>
    <property type="evidence" value="ECO:0007669"/>
    <property type="project" value="InterPro"/>
</dbReference>